<evidence type="ECO:0000313" key="2">
    <source>
        <dbReference type="EMBL" id="GIH27628.1"/>
    </source>
</evidence>
<proteinExistence type="predicted"/>
<dbReference type="Gene3D" id="1.10.1660.10">
    <property type="match status" value="1"/>
</dbReference>
<sequence>MTDDEELFTAEEAAREAGLSESAIYVWTHRGHLKPAGKVGKFNQYRLSDVFTAEKSRQRKYRRKAADMGAQ</sequence>
<dbReference type="RefSeq" id="WP_204044273.1">
    <property type="nucleotide sequence ID" value="NZ_BOOA01000059.1"/>
</dbReference>
<keyword evidence="3" id="KW-1185">Reference proteome</keyword>
<dbReference type="SUPFAM" id="SSF46955">
    <property type="entry name" value="Putative DNA-binding domain"/>
    <property type="match status" value="1"/>
</dbReference>
<evidence type="ECO:0000259" key="1">
    <source>
        <dbReference type="Pfam" id="PF12728"/>
    </source>
</evidence>
<reference evidence="2" key="1">
    <citation type="submission" date="2021-01" db="EMBL/GenBank/DDBJ databases">
        <title>Whole genome shotgun sequence of Acrocarpospora phusangensis NBRC 108782.</title>
        <authorList>
            <person name="Komaki H."/>
            <person name="Tamura T."/>
        </authorList>
    </citation>
    <scope>NUCLEOTIDE SEQUENCE</scope>
    <source>
        <strain evidence="2">NBRC 108782</strain>
    </source>
</reference>
<comment type="caution">
    <text evidence="2">The sequence shown here is derived from an EMBL/GenBank/DDBJ whole genome shotgun (WGS) entry which is preliminary data.</text>
</comment>
<dbReference type="EMBL" id="BOOA01000059">
    <property type="protein sequence ID" value="GIH27628.1"/>
    <property type="molecule type" value="Genomic_DNA"/>
</dbReference>
<dbReference type="InterPro" id="IPR009061">
    <property type="entry name" value="DNA-bd_dom_put_sf"/>
</dbReference>
<dbReference type="AlphaFoldDB" id="A0A919QHE7"/>
<gene>
    <name evidence="2" type="ORF">Aph01nite_59380</name>
</gene>
<protein>
    <recommendedName>
        <fullName evidence="1">Helix-turn-helix domain-containing protein</fullName>
    </recommendedName>
</protein>
<feature type="domain" description="Helix-turn-helix" evidence="1">
    <location>
        <begin position="7"/>
        <end position="50"/>
    </location>
</feature>
<organism evidence="2 3">
    <name type="scientific">Acrocarpospora phusangensis</name>
    <dbReference type="NCBI Taxonomy" id="1070424"/>
    <lineage>
        <taxon>Bacteria</taxon>
        <taxon>Bacillati</taxon>
        <taxon>Actinomycetota</taxon>
        <taxon>Actinomycetes</taxon>
        <taxon>Streptosporangiales</taxon>
        <taxon>Streptosporangiaceae</taxon>
        <taxon>Acrocarpospora</taxon>
    </lineage>
</organism>
<dbReference type="Proteomes" id="UP000640052">
    <property type="component" value="Unassembled WGS sequence"/>
</dbReference>
<dbReference type="Pfam" id="PF12728">
    <property type="entry name" value="HTH_17"/>
    <property type="match status" value="1"/>
</dbReference>
<dbReference type="InterPro" id="IPR041657">
    <property type="entry name" value="HTH_17"/>
</dbReference>
<evidence type="ECO:0000313" key="3">
    <source>
        <dbReference type="Proteomes" id="UP000640052"/>
    </source>
</evidence>
<name>A0A919QHE7_9ACTN</name>
<accession>A0A919QHE7</accession>